<sequence>MSAVTVTVTDTVEDTVADTATGTATGTAPAPAPADPGAAVRLAERVAGVAAAVPDVAALAAGPHNQVVTYRPGPPLTGVAIRPDEVEIGVVARFGRPLPEIADEVRTAVRPWTGERPVTVLIADITDAGD</sequence>
<comment type="caution">
    <text evidence="2">The sequence shown here is derived from an EMBL/GenBank/DDBJ whole genome shotgun (WGS) entry which is preliminary data.</text>
</comment>
<feature type="region of interest" description="Disordered" evidence="1">
    <location>
        <begin position="17"/>
        <end position="36"/>
    </location>
</feature>
<gene>
    <name evidence="2" type="ORF">ACRB68_48050</name>
</gene>
<evidence type="ECO:0000313" key="3">
    <source>
        <dbReference type="Proteomes" id="UP000487268"/>
    </source>
</evidence>
<evidence type="ECO:0000313" key="2">
    <source>
        <dbReference type="EMBL" id="MQY06710.1"/>
    </source>
</evidence>
<dbReference type="EMBL" id="WEGH01000003">
    <property type="protein sequence ID" value="MQY06710.1"/>
    <property type="molecule type" value="Genomic_DNA"/>
</dbReference>
<keyword evidence="3" id="KW-1185">Reference proteome</keyword>
<dbReference type="AlphaFoldDB" id="A0A7K0BZU4"/>
<name>A0A7K0BZU4_9ACTN</name>
<proteinExistence type="predicted"/>
<protein>
    <recommendedName>
        <fullName evidence="4">Asp23/Gls24 family envelope stress response protein</fullName>
    </recommendedName>
</protein>
<accession>A0A7K0BZU4</accession>
<organism evidence="2 3">
    <name type="scientific">Actinomadura macrotermitis</name>
    <dbReference type="NCBI Taxonomy" id="2585200"/>
    <lineage>
        <taxon>Bacteria</taxon>
        <taxon>Bacillati</taxon>
        <taxon>Actinomycetota</taxon>
        <taxon>Actinomycetes</taxon>
        <taxon>Streptosporangiales</taxon>
        <taxon>Thermomonosporaceae</taxon>
        <taxon>Actinomadura</taxon>
    </lineage>
</organism>
<reference evidence="2 3" key="1">
    <citation type="submission" date="2019-10" db="EMBL/GenBank/DDBJ databases">
        <title>Actinomadura rubteroloni sp. nov. and Actinomadura macrotermitis sp. nov., isolated from the gut of fungus growing-termite Macrotermes natalensis.</title>
        <authorList>
            <person name="Benndorf R."/>
            <person name="Martin K."/>
            <person name="Kuefner M."/>
            <person name="De Beer W."/>
            <person name="Kaster A.-K."/>
            <person name="Vollmers J."/>
            <person name="Poulsen M."/>
            <person name="Beemelmanns C."/>
        </authorList>
    </citation>
    <scope>NUCLEOTIDE SEQUENCE [LARGE SCALE GENOMIC DNA]</scope>
    <source>
        <strain evidence="2 3">RB68</strain>
    </source>
</reference>
<evidence type="ECO:0008006" key="4">
    <source>
        <dbReference type="Google" id="ProtNLM"/>
    </source>
</evidence>
<dbReference type="Proteomes" id="UP000487268">
    <property type="component" value="Unassembled WGS sequence"/>
</dbReference>
<evidence type="ECO:0000256" key="1">
    <source>
        <dbReference type="SAM" id="MobiDB-lite"/>
    </source>
</evidence>